<keyword evidence="2" id="KW-0378">Hydrolase</keyword>
<sequence>MQRKIQFRTYEGNHTHCDAFFKEYEVLDIYIAPKDPRNRGKLKKRSEMICRFCGKKHPDTTFVSKPHIISRLFGNNAGISDFECDKCNNHFSKFETSTADFLGVNRSIYSLGKEKIPTFKAPDGSMEARASEIYGNEAVEISAKMPGLITSLTDTGKIEVQVKGNSYIPINVYKSLLKIALTRMSESEFINYGLALAFIMKGLNTNHFSFHATQVFRSQIGGEVATPYCILFRKKKVNSDLPTHIFQLYYQDSCLQLHLPYRKGDKQLLEMEKLEIPMCPPFVITTENLSGRANYEILDLSGCEKKAGEVKKMSLNFDKEKIQQGVPVNIDQGRIGNQKFDPNEIVTILFARDKPEGLK</sequence>
<name>A0A1G9Z1F2_9SPHI</name>
<keyword evidence="3" id="KW-1185">Reference proteome</keyword>
<keyword evidence="2" id="KW-0255">Endonuclease</keyword>
<dbReference type="RefSeq" id="WP_074609601.1">
    <property type="nucleotide sequence ID" value="NZ_FNGY01000006.1"/>
</dbReference>
<dbReference type="Proteomes" id="UP000183200">
    <property type="component" value="Unassembled WGS sequence"/>
</dbReference>
<feature type="domain" description="HNH endonuclease 5" evidence="1">
    <location>
        <begin position="50"/>
        <end position="93"/>
    </location>
</feature>
<dbReference type="GO" id="GO:0004519">
    <property type="term" value="F:endonuclease activity"/>
    <property type="evidence" value="ECO:0007669"/>
    <property type="project" value="UniProtKB-KW"/>
</dbReference>
<protein>
    <submittedName>
        <fullName evidence="2">HNH endonuclease</fullName>
    </submittedName>
</protein>
<proteinExistence type="predicted"/>
<gene>
    <name evidence="2" type="ORF">SAMN05421820_106298</name>
</gene>
<dbReference type="EMBL" id="FNGY01000006">
    <property type="protein sequence ID" value="SDN14621.1"/>
    <property type="molecule type" value="Genomic_DNA"/>
</dbReference>
<dbReference type="AlphaFoldDB" id="A0A1G9Z1F2"/>
<evidence type="ECO:0000313" key="3">
    <source>
        <dbReference type="Proteomes" id="UP000183200"/>
    </source>
</evidence>
<accession>A0A1G9Z1F2</accession>
<dbReference type="OrthoDB" id="255953at2"/>
<organism evidence="2 3">
    <name type="scientific">Pedobacter steynii</name>
    <dbReference type="NCBI Taxonomy" id="430522"/>
    <lineage>
        <taxon>Bacteria</taxon>
        <taxon>Pseudomonadati</taxon>
        <taxon>Bacteroidota</taxon>
        <taxon>Sphingobacteriia</taxon>
        <taxon>Sphingobacteriales</taxon>
        <taxon>Sphingobacteriaceae</taxon>
        <taxon>Pedobacter</taxon>
    </lineage>
</organism>
<evidence type="ECO:0000313" key="2">
    <source>
        <dbReference type="EMBL" id="SDN14621.1"/>
    </source>
</evidence>
<reference evidence="3" key="1">
    <citation type="submission" date="2016-10" db="EMBL/GenBank/DDBJ databases">
        <authorList>
            <person name="Varghese N."/>
            <person name="Submissions S."/>
        </authorList>
    </citation>
    <scope>NUCLEOTIDE SEQUENCE [LARGE SCALE GENOMIC DNA]</scope>
    <source>
        <strain evidence="3">DSM 19110</strain>
    </source>
</reference>
<evidence type="ECO:0000259" key="1">
    <source>
        <dbReference type="Pfam" id="PF14279"/>
    </source>
</evidence>
<dbReference type="InterPro" id="IPR029471">
    <property type="entry name" value="HNH_5"/>
</dbReference>
<keyword evidence="2" id="KW-0540">Nuclease</keyword>
<dbReference type="Pfam" id="PF14279">
    <property type="entry name" value="HNH_5"/>
    <property type="match status" value="1"/>
</dbReference>